<feature type="region of interest" description="Disordered" evidence="1">
    <location>
        <begin position="142"/>
        <end position="168"/>
    </location>
</feature>
<organism evidence="3 4">
    <name type="scientific">Fasciola hepatica</name>
    <name type="common">Liver fluke</name>
    <dbReference type="NCBI Taxonomy" id="6192"/>
    <lineage>
        <taxon>Eukaryota</taxon>
        <taxon>Metazoa</taxon>
        <taxon>Spiralia</taxon>
        <taxon>Lophotrochozoa</taxon>
        <taxon>Platyhelminthes</taxon>
        <taxon>Trematoda</taxon>
        <taxon>Digenea</taxon>
        <taxon>Plagiorchiida</taxon>
        <taxon>Echinostomata</taxon>
        <taxon>Echinostomatoidea</taxon>
        <taxon>Fasciolidae</taxon>
        <taxon>Fasciola</taxon>
    </lineage>
</organism>
<dbReference type="AlphaFoldDB" id="A0A4E0R2C4"/>
<feature type="domain" description="Trematode PH-like" evidence="2">
    <location>
        <begin position="8"/>
        <end position="136"/>
    </location>
</feature>
<dbReference type="Pfam" id="PF25356">
    <property type="entry name" value="PH_trem"/>
    <property type="match status" value="1"/>
</dbReference>
<protein>
    <recommendedName>
        <fullName evidence="2">Trematode PH-like domain-containing protein</fullName>
    </recommendedName>
</protein>
<evidence type="ECO:0000259" key="2">
    <source>
        <dbReference type="Pfam" id="PF25356"/>
    </source>
</evidence>
<reference evidence="3" key="1">
    <citation type="submission" date="2019-03" db="EMBL/GenBank/DDBJ databases">
        <title>Improved annotation for the trematode Fasciola hepatica.</title>
        <authorList>
            <person name="Choi Y.-J."/>
            <person name="Martin J."/>
            <person name="Mitreva M."/>
        </authorList>
    </citation>
    <scope>NUCLEOTIDE SEQUENCE [LARGE SCALE GENOMIC DNA]</scope>
</reference>
<comment type="caution">
    <text evidence="3">The sequence shown here is derived from an EMBL/GenBank/DDBJ whole genome shotgun (WGS) entry which is preliminary data.</text>
</comment>
<gene>
    <name evidence="3" type="ORF">D915_007210</name>
</gene>
<sequence>MTKNCARRKAIWFEGHGELVRRVPLVDREAYDHEKAYELLPATKTVKPILRCKVYCLTDGIKVKKSSRFGQNPSRKFYSYKDIHRFYSFEDYPNILILGCVDPDKDTKTYEFLRMDESHVQELCQLLERAHSDCMYRLVEGDGGPQRYQSSQSSLTGDTDTAHDETDVQKTTVGTVSATANAAQSEDVIPVDSVDSSLLSPDECTVEPELVNHEQSAQEEKPQSPLSRVPEDIRRASLFKRLCANLDENELLAVDMKYIEPDGKQGNQIVDNGAIYLFVAHHRHPEREDQCDGIEQCYVNPENTAEFGFTTTYITVQSDS</sequence>
<proteinExistence type="predicted"/>
<evidence type="ECO:0000256" key="1">
    <source>
        <dbReference type="SAM" id="MobiDB-lite"/>
    </source>
</evidence>
<feature type="compositionally biased region" description="Polar residues" evidence="1">
    <location>
        <begin position="147"/>
        <end position="159"/>
    </location>
</feature>
<evidence type="ECO:0000313" key="4">
    <source>
        <dbReference type="Proteomes" id="UP000230066"/>
    </source>
</evidence>
<dbReference type="Proteomes" id="UP000230066">
    <property type="component" value="Unassembled WGS sequence"/>
</dbReference>
<dbReference type="InterPro" id="IPR057376">
    <property type="entry name" value="PH_trem"/>
</dbReference>
<name>A0A4E0R2C4_FASHE</name>
<accession>A0A4E0R2C4</accession>
<evidence type="ECO:0000313" key="3">
    <source>
        <dbReference type="EMBL" id="THD22259.1"/>
    </source>
</evidence>
<keyword evidence="4" id="KW-1185">Reference proteome</keyword>
<dbReference type="EMBL" id="JXXN02002887">
    <property type="protein sequence ID" value="THD22259.1"/>
    <property type="molecule type" value="Genomic_DNA"/>
</dbReference>